<dbReference type="HOGENOM" id="CLU_1663594_0_0_1"/>
<organism evidence="1 2">
    <name type="scientific">Oryza rufipogon</name>
    <name type="common">Brownbeard rice</name>
    <name type="synonym">Asian wild rice</name>
    <dbReference type="NCBI Taxonomy" id="4529"/>
    <lineage>
        <taxon>Eukaryota</taxon>
        <taxon>Viridiplantae</taxon>
        <taxon>Streptophyta</taxon>
        <taxon>Embryophyta</taxon>
        <taxon>Tracheophyta</taxon>
        <taxon>Spermatophyta</taxon>
        <taxon>Magnoliopsida</taxon>
        <taxon>Liliopsida</taxon>
        <taxon>Poales</taxon>
        <taxon>Poaceae</taxon>
        <taxon>BOP clade</taxon>
        <taxon>Oryzoideae</taxon>
        <taxon>Oryzeae</taxon>
        <taxon>Oryzinae</taxon>
        <taxon>Oryza</taxon>
    </lineage>
</organism>
<proteinExistence type="predicted"/>
<keyword evidence="2" id="KW-1185">Reference proteome</keyword>
<evidence type="ECO:0000313" key="1">
    <source>
        <dbReference type="EnsemblPlants" id="ORUFI11G23940.1"/>
    </source>
</evidence>
<reference evidence="1" key="2">
    <citation type="submission" date="2015-06" db="UniProtKB">
        <authorList>
            <consortium name="EnsemblPlants"/>
        </authorList>
    </citation>
    <scope>IDENTIFICATION</scope>
</reference>
<reference evidence="2" key="1">
    <citation type="submission" date="2013-06" db="EMBL/GenBank/DDBJ databases">
        <authorList>
            <person name="Zhao Q."/>
        </authorList>
    </citation>
    <scope>NUCLEOTIDE SEQUENCE</scope>
    <source>
        <strain evidence="2">cv. W1943</strain>
    </source>
</reference>
<name>A0A0E0RBU4_ORYRU</name>
<sequence>MAPLVCPRNGTAVLAAIAVAAVLLRALRHQPHTDSPARPVAYRCLSPLSHRLSTILRIHGREWLAPSSNGTEAGAVLLPPWRTRTDVTGGGRQHGWRRRLHSCFSENIGTNRIKNKLKRTKYEPPLQYRNTKTPKRQGVWAGNYAPGGAYARERNLESW</sequence>
<protein>
    <submittedName>
        <fullName evidence="1">Uncharacterized protein</fullName>
    </submittedName>
</protein>
<dbReference type="Proteomes" id="UP000008022">
    <property type="component" value="Unassembled WGS sequence"/>
</dbReference>
<accession>A0A0E0RBU4</accession>
<dbReference type="Gramene" id="ORUFI11G23940.1">
    <property type="protein sequence ID" value="ORUFI11G23940.1"/>
    <property type="gene ID" value="ORUFI11G23940"/>
</dbReference>
<evidence type="ECO:0000313" key="2">
    <source>
        <dbReference type="Proteomes" id="UP000008022"/>
    </source>
</evidence>
<dbReference type="AlphaFoldDB" id="A0A0E0RBU4"/>
<dbReference type="EnsemblPlants" id="ORUFI11G23940.1">
    <property type="protein sequence ID" value="ORUFI11G23940.1"/>
    <property type="gene ID" value="ORUFI11G23940"/>
</dbReference>